<dbReference type="KEGG" id="haei:MUN82_01960"/>
<keyword evidence="1" id="KW-0812">Transmembrane</keyword>
<reference evidence="2 3" key="1">
    <citation type="submission" date="2022-04" db="EMBL/GenBank/DDBJ databases">
        <title>Hymenobacter sp. isolated from the air.</title>
        <authorList>
            <person name="Won M."/>
            <person name="Lee C.-M."/>
            <person name="Woen H.-Y."/>
            <person name="Kwon S.-W."/>
        </authorList>
    </citation>
    <scope>NUCLEOTIDE SEQUENCE [LARGE SCALE GENOMIC DNA]</scope>
    <source>
        <strain evidence="3">5413 J-13</strain>
    </source>
</reference>
<evidence type="ECO:0000256" key="1">
    <source>
        <dbReference type="SAM" id="Phobius"/>
    </source>
</evidence>
<dbReference type="EMBL" id="CP095053">
    <property type="protein sequence ID" value="UOR05876.1"/>
    <property type="molecule type" value="Genomic_DNA"/>
</dbReference>
<protein>
    <submittedName>
        <fullName evidence="2">Uncharacterized protein</fullName>
    </submittedName>
</protein>
<accession>A0A8T9T1A7</accession>
<dbReference type="Proteomes" id="UP000829925">
    <property type="component" value="Chromosome"/>
</dbReference>
<feature type="transmembrane region" description="Helical" evidence="1">
    <location>
        <begin position="12"/>
        <end position="31"/>
    </location>
</feature>
<feature type="transmembrane region" description="Helical" evidence="1">
    <location>
        <begin position="147"/>
        <end position="166"/>
    </location>
</feature>
<keyword evidence="1" id="KW-0472">Membrane</keyword>
<sequence length="169" mass="17895">MGTPDFSGLTRLFIIFCLFILALGFALGVLVSCQRPQGPEKTILSAPITLTIDSIHNTYPDTIKAVDGPKTVVIGGRKVKVKRGGTLIVQTGSNSVASSVQKAKAPVAVAAKEAQATQVVKPQNSPTTVAKEAQVTTSVKESNNNNLLFILVAIVVTCLGGFYLWLKKK</sequence>
<gene>
    <name evidence="2" type="ORF">MUN82_01960</name>
</gene>
<organism evidence="2 3">
    <name type="scientific">Hymenobacter aerilatus</name>
    <dbReference type="NCBI Taxonomy" id="2932251"/>
    <lineage>
        <taxon>Bacteria</taxon>
        <taxon>Pseudomonadati</taxon>
        <taxon>Bacteroidota</taxon>
        <taxon>Cytophagia</taxon>
        <taxon>Cytophagales</taxon>
        <taxon>Hymenobacteraceae</taxon>
        <taxon>Hymenobacter</taxon>
    </lineage>
</organism>
<evidence type="ECO:0000313" key="3">
    <source>
        <dbReference type="Proteomes" id="UP000829925"/>
    </source>
</evidence>
<proteinExistence type="predicted"/>
<name>A0A8T9T1A7_9BACT</name>
<keyword evidence="1" id="KW-1133">Transmembrane helix</keyword>
<dbReference type="RefSeq" id="WP_245094485.1">
    <property type="nucleotide sequence ID" value="NZ_CP095053.1"/>
</dbReference>
<dbReference type="AlphaFoldDB" id="A0A8T9T1A7"/>
<keyword evidence="3" id="KW-1185">Reference proteome</keyword>
<evidence type="ECO:0000313" key="2">
    <source>
        <dbReference type="EMBL" id="UOR05876.1"/>
    </source>
</evidence>